<reference evidence="2" key="1">
    <citation type="submission" date="2013-01" db="EMBL/GenBank/DDBJ databases">
        <title>Draft Genome Sequence of a Mulberry Tree, Morus notabilis C.K. Schneid.</title>
        <authorList>
            <person name="He N."/>
            <person name="Zhao S."/>
        </authorList>
    </citation>
    <scope>NUCLEOTIDE SEQUENCE</scope>
</reference>
<dbReference type="AlphaFoldDB" id="W9SSP4"/>
<dbReference type="EMBL" id="KE346037">
    <property type="protein sequence ID" value="EXC24897.1"/>
    <property type="molecule type" value="Genomic_DNA"/>
</dbReference>
<name>W9SSP4_9ROSA</name>
<sequence length="79" mass="8580">MVAKGFSSDVSTIELFVDLDSNGKLDPSLQQVVKRIVLDNIAVEVAVNLLDFEARVLKSIDMSPRPEAFGDAFAVSIVQ</sequence>
<organism evidence="1 2">
    <name type="scientific">Morus notabilis</name>
    <dbReference type="NCBI Taxonomy" id="981085"/>
    <lineage>
        <taxon>Eukaryota</taxon>
        <taxon>Viridiplantae</taxon>
        <taxon>Streptophyta</taxon>
        <taxon>Embryophyta</taxon>
        <taxon>Tracheophyta</taxon>
        <taxon>Spermatophyta</taxon>
        <taxon>Magnoliopsida</taxon>
        <taxon>eudicotyledons</taxon>
        <taxon>Gunneridae</taxon>
        <taxon>Pentapetalae</taxon>
        <taxon>rosids</taxon>
        <taxon>fabids</taxon>
        <taxon>Rosales</taxon>
        <taxon>Moraceae</taxon>
        <taxon>Moreae</taxon>
        <taxon>Morus</taxon>
    </lineage>
</organism>
<evidence type="ECO:0000313" key="1">
    <source>
        <dbReference type="EMBL" id="EXC24897.1"/>
    </source>
</evidence>
<evidence type="ECO:0000313" key="2">
    <source>
        <dbReference type="Proteomes" id="UP000030645"/>
    </source>
</evidence>
<keyword evidence="2" id="KW-1185">Reference proteome</keyword>
<accession>W9SSP4</accession>
<proteinExistence type="predicted"/>
<dbReference type="Proteomes" id="UP000030645">
    <property type="component" value="Unassembled WGS sequence"/>
</dbReference>
<protein>
    <submittedName>
        <fullName evidence="1">Uncharacterized protein</fullName>
    </submittedName>
</protein>
<gene>
    <name evidence="1" type="ORF">L484_011763</name>
</gene>